<evidence type="ECO:0000256" key="1">
    <source>
        <dbReference type="ARBA" id="ARBA00001946"/>
    </source>
</evidence>
<dbReference type="GO" id="GO:0016791">
    <property type="term" value="F:phosphatase activity"/>
    <property type="evidence" value="ECO:0007669"/>
    <property type="project" value="TreeGrafter"/>
</dbReference>
<dbReference type="InterPro" id="IPR023214">
    <property type="entry name" value="HAD_sf"/>
</dbReference>
<proteinExistence type="predicted"/>
<dbReference type="Pfam" id="PF00702">
    <property type="entry name" value="Hydrolase"/>
    <property type="match status" value="1"/>
</dbReference>
<reference evidence="4" key="1">
    <citation type="submission" date="2019-03" db="EMBL/GenBank/DDBJ databases">
        <title>Lake Tanganyika Metagenome-Assembled Genomes (MAGs).</title>
        <authorList>
            <person name="Tran P."/>
        </authorList>
    </citation>
    <scope>NUCLEOTIDE SEQUENCE</scope>
    <source>
        <strain evidence="4">K_DeepCast_150m_m2_040</strain>
    </source>
</reference>
<dbReference type="InterPro" id="IPR051400">
    <property type="entry name" value="HAD-like_hydrolase"/>
</dbReference>
<dbReference type="InterPro" id="IPR006439">
    <property type="entry name" value="HAD-SF_hydro_IA"/>
</dbReference>
<evidence type="ECO:0000256" key="2">
    <source>
        <dbReference type="ARBA" id="ARBA00022801"/>
    </source>
</evidence>
<dbReference type="SUPFAM" id="SSF56784">
    <property type="entry name" value="HAD-like"/>
    <property type="match status" value="1"/>
</dbReference>
<dbReference type="SFLD" id="SFLDS00003">
    <property type="entry name" value="Haloacid_Dehalogenase"/>
    <property type="match status" value="1"/>
</dbReference>
<evidence type="ECO:0000313" key="5">
    <source>
        <dbReference type="Proteomes" id="UP000779900"/>
    </source>
</evidence>
<dbReference type="NCBIfam" id="TIGR01549">
    <property type="entry name" value="HAD-SF-IA-v1"/>
    <property type="match status" value="1"/>
</dbReference>
<accession>A0A937XEX7</accession>
<dbReference type="Gene3D" id="1.20.120.1600">
    <property type="match status" value="1"/>
</dbReference>
<evidence type="ECO:0000313" key="4">
    <source>
        <dbReference type="EMBL" id="MBM3331922.1"/>
    </source>
</evidence>
<dbReference type="Gene3D" id="3.40.50.1000">
    <property type="entry name" value="HAD superfamily/HAD-like"/>
    <property type="match status" value="1"/>
</dbReference>
<dbReference type="GO" id="GO:0019752">
    <property type="term" value="P:carboxylic acid metabolic process"/>
    <property type="evidence" value="ECO:0007669"/>
    <property type="project" value="UniProtKB-ARBA"/>
</dbReference>
<keyword evidence="3" id="KW-0460">Magnesium</keyword>
<evidence type="ECO:0000256" key="3">
    <source>
        <dbReference type="ARBA" id="ARBA00022842"/>
    </source>
</evidence>
<dbReference type="PANTHER" id="PTHR46470">
    <property type="entry name" value="N-ACYLNEURAMINATE-9-PHOSPHATASE"/>
    <property type="match status" value="1"/>
</dbReference>
<organism evidence="4 5">
    <name type="scientific">candidate division WOR-3 bacterium</name>
    <dbReference type="NCBI Taxonomy" id="2052148"/>
    <lineage>
        <taxon>Bacteria</taxon>
        <taxon>Bacteria division WOR-3</taxon>
    </lineage>
</organism>
<sequence>MFKAVLFDLDDTLMPDESAANEALVATAGLAKQWHNVPPGDLKDSVRRVARRLFRAHPVVEPYGGSFDVSSWEALCSTFDGDDDEMRQLRQWAPEYHRQVWSEALAENGIADPLLADQLSVLYPCERRARYVPYPDVKPCLERLGTDYRLGLVTNGPCDLQCAKLDASGFRSYFGAVVISREVGVKKPDPRVFAIALDQLGVGAQESVFVGDSPKNDIVGAHAAGMRAIWLNRDKLPPPDIAKPDAAITGLDELSAALALLSVSA</sequence>
<protein>
    <submittedName>
        <fullName evidence="4">HAD family hydrolase</fullName>
    </submittedName>
</protein>
<gene>
    <name evidence="4" type="ORF">FJY68_08760</name>
</gene>
<comment type="cofactor">
    <cofactor evidence="1">
        <name>Mg(2+)</name>
        <dbReference type="ChEBI" id="CHEBI:18420"/>
    </cofactor>
</comment>
<name>A0A937XEX7_UNCW3</name>
<dbReference type="EMBL" id="VGIR01000050">
    <property type="protein sequence ID" value="MBM3331922.1"/>
    <property type="molecule type" value="Genomic_DNA"/>
</dbReference>
<dbReference type="InterPro" id="IPR036412">
    <property type="entry name" value="HAD-like_sf"/>
</dbReference>
<dbReference type="NCBIfam" id="TIGR01509">
    <property type="entry name" value="HAD-SF-IA-v3"/>
    <property type="match status" value="1"/>
</dbReference>
<dbReference type="AlphaFoldDB" id="A0A937XEX7"/>
<dbReference type="Proteomes" id="UP000779900">
    <property type="component" value="Unassembled WGS sequence"/>
</dbReference>
<dbReference type="PANTHER" id="PTHR46470:SF3">
    <property type="entry name" value="N-ACYLNEURAMINATE-9-PHOSPHATASE"/>
    <property type="match status" value="1"/>
</dbReference>
<comment type="caution">
    <text evidence="4">The sequence shown here is derived from an EMBL/GenBank/DDBJ whole genome shotgun (WGS) entry which is preliminary data.</text>
</comment>
<keyword evidence="2 4" id="KW-0378">Hydrolase</keyword>
<dbReference type="SFLD" id="SFLDG01129">
    <property type="entry name" value="C1.5:_HAD__Beta-PGM__Phosphata"/>
    <property type="match status" value="1"/>
</dbReference>